<keyword evidence="3" id="KW-1185">Reference proteome</keyword>
<feature type="region of interest" description="Disordered" evidence="1">
    <location>
        <begin position="185"/>
        <end position="207"/>
    </location>
</feature>
<name>A0A9W6T4Z4_CANBO</name>
<feature type="compositionally biased region" description="Low complexity" evidence="1">
    <location>
        <begin position="230"/>
        <end position="253"/>
    </location>
</feature>
<comment type="caution">
    <text evidence="2">The sequence shown here is derived from an EMBL/GenBank/DDBJ whole genome shotgun (WGS) entry which is preliminary data.</text>
</comment>
<sequence>MWSVETGYVSNNTHLSAKSSANLKLTGGAKRTNNGDDESKAQGYPQNSQYEAIVNEDLHNRMKAQSALTNQTQLGRSVYPQESYNTTYPSNQVDPYAVDGTDKSRSSYVSYPISSSSSSMNSAYPQYQNYSPLPTVESTSNSYSGITVPVNANIPGSVASVNSNSAFPLPYFSSVDPHATQRHAYYQSNSSSGSAQQPSGTPSSNSIKVYAEPYQFSVHHSSPSLTSYYSQGSQSGQSGQQQPISQPMPQIQPQVLSQSASLYTLGQPNATYVPTHVPYQQQQQQQQPIPQPQLQHLQQQPIPQQTVLQLQQPLQPNLQALALDQNRYHSKVVNPMSPYEASFIQGYNPAPGANGSK</sequence>
<dbReference type="AlphaFoldDB" id="A0A9W6T4Z4"/>
<proteinExistence type="predicted"/>
<organism evidence="2 3">
    <name type="scientific">Candida boidinii</name>
    <name type="common">Yeast</name>
    <dbReference type="NCBI Taxonomy" id="5477"/>
    <lineage>
        <taxon>Eukaryota</taxon>
        <taxon>Fungi</taxon>
        <taxon>Dikarya</taxon>
        <taxon>Ascomycota</taxon>
        <taxon>Saccharomycotina</taxon>
        <taxon>Pichiomycetes</taxon>
        <taxon>Pichiales</taxon>
        <taxon>Pichiaceae</taxon>
        <taxon>Ogataea</taxon>
        <taxon>Ogataea/Candida clade</taxon>
    </lineage>
</organism>
<gene>
    <name evidence="2" type="ORF">Cboi02_000577700</name>
</gene>
<evidence type="ECO:0000313" key="3">
    <source>
        <dbReference type="Proteomes" id="UP001165120"/>
    </source>
</evidence>
<dbReference type="EMBL" id="BSXN01003027">
    <property type="protein sequence ID" value="GME78301.1"/>
    <property type="molecule type" value="Genomic_DNA"/>
</dbReference>
<feature type="region of interest" description="Disordered" evidence="1">
    <location>
        <begin position="81"/>
        <end position="105"/>
    </location>
</feature>
<feature type="compositionally biased region" description="Low complexity" evidence="1">
    <location>
        <begin position="185"/>
        <end position="204"/>
    </location>
</feature>
<protein>
    <submittedName>
        <fullName evidence="2">Unnamed protein product</fullName>
    </submittedName>
</protein>
<feature type="region of interest" description="Disordered" evidence="1">
    <location>
        <begin position="278"/>
        <end position="300"/>
    </location>
</feature>
<reference evidence="2" key="1">
    <citation type="submission" date="2023-04" db="EMBL/GenBank/DDBJ databases">
        <title>Candida boidinii NBRC 10035.</title>
        <authorList>
            <person name="Ichikawa N."/>
            <person name="Sato H."/>
            <person name="Tonouchi N."/>
        </authorList>
    </citation>
    <scope>NUCLEOTIDE SEQUENCE</scope>
    <source>
        <strain evidence="2">NBRC 10035</strain>
    </source>
</reference>
<accession>A0A9W6T4Z4</accession>
<feature type="compositionally biased region" description="Polar residues" evidence="1">
    <location>
        <begin position="81"/>
        <end position="93"/>
    </location>
</feature>
<dbReference type="Proteomes" id="UP001165120">
    <property type="component" value="Unassembled WGS sequence"/>
</dbReference>
<feature type="region of interest" description="Disordered" evidence="1">
    <location>
        <begin position="22"/>
        <end position="47"/>
    </location>
</feature>
<evidence type="ECO:0000256" key="1">
    <source>
        <dbReference type="SAM" id="MobiDB-lite"/>
    </source>
</evidence>
<feature type="region of interest" description="Disordered" evidence="1">
    <location>
        <begin position="221"/>
        <end position="253"/>
    </location>
</feature>
<evidence type="ECO:0000313" key="2">
    <source>
        <dbReference type="EMBL" id="GME78301.1"/>
    </source>
</evidence>